<comment type="catalytic activity">
    <reaction evidence="4">
        <text>L-phenylalanyl-tRNA(Phe) + an N-terminal L-alpha-aminoacyl-[protein] = an N-terminal L-phenylalanyl-L-alpha-aminoacyl-[protein] + tRNA(Phe)</text>
        <dbReference type="Rhea" id="RHEA:43632"/>
        <dbReference type="Rhea" id="RHEA-COMP:9668"/>
        <dbReference type="Rhea" id="RHEA-COMP:9699"/>
        <dbReference type="Rhea" id="RHEA-COMP:10636"/>
        <dbReference type="Rhea" id="RHEA-COMP:10637"/>
        <dbReference type="ChEBI" id="CHEBI:78442"/>
        <dbReference type="ChEBI" id="CHEBI:78531"/>
        <dbReference type="ChEBI" id="CHEBI:78597"/>
        <dbReference type="ChEBI" id="CHEBI:83561"/>
        <dbReference type="EC" id="2.3.2.6"/>
    </reaction>
</comment>
<dbReference type="RefSeq" id="WP_008039520.1">
    <property type="nucleotide sequence ID" value="NZ_JH725147.1"/>
</dbReference>
<dbReference type="Proteomes" id="UP000008952">
    <property type="component" value="Unassembled WGS sequence"/>
</dbReference>
<keyword evidence="2 4" id="KW-0808">Transferase</keyword>
<evidence type="ECO:0000256" key="4">
    <source>
        <dbReference type="HAMAP-Rule" id="MF_00688"/>
    </source>
</evidence>
<comment type="similarity">
    <text evidence="4">Belongs to the L/F-transferase family.</text>
</comment>
<comment type="function">
    <text evidence="4">Functions in the N-end rule pathway of protein degradation where it conjugates Leu, Phe and, less efficiently, Met from aminoacyl-tRNAs to the N-termini of proteins containing an N-terminal arginine or lysine.</text>
</comment>
<dbReference type="eggNOG" id="COG2360">
    <property type="taxonomic scope" value="Bacteria"/>
</dbReference>
<dbReference type="NCBIfam" id="TIGR00667">
    <property type="entry name" value="aat"/>
    <property type="match status" value="1"/>
</dbReference>
<dbReference type="GO" id="GO:0030163">
    <property type="term" value="P:protein catabolic process"/>
    <property type="evidence" value="ECO:0007669"/>
    <property type="project" value="UniProtKB-UniRule"/>
</dbReference>
<protein>
    <recommendedName>
        <fullName evidence="4">Leucyl/phenylalanyl-tRNA--protein transferase</fullName>
        <ecNumber evidence="4">2.3.2.6</ecNumber>
    </recommendedName>
    <alternativeName>
        <fullName evidence="4">L/F-transferase</fullName>
    </alternativeName>
    <alternativeName>
        <fullName evidence="4">Leucyltransferase</fullName>
    </alternativeName>
    <alternativeName>
        <fullName evidence="4">Phenyalanyltransferase</fullName>
    </alternativeName>
</protein>
<comment type="caution">
    <text evidence="5">The sequence shown here is derived from an EMBL/GenBank/DDBJ whole genome shotgun (WGS) entry which is preliminary data.</text>
</comment>
<dbReference type="InterPro" id="IPR016181">
    <property type="entry name" value="Acyl_CoA_acyltransferase"/>
</dbReference>
<dbReference type="Gene3D" id="3.40.630.70">
    <property type="entry name" value="Leucyl/phenylalanyl-tRNA-protein transferase, C-terminal domain"/>
    <property type="match status" value="1"/>
</dbReference>
<dbReference type="InterPro" id="IPR004616">
    <property type="entry name" value="Leu/Phe-tRNA_Trfase"/>
</dbReference>
<dbReference type="FunFam" id="3.40.630.70:FF:000001">
    <property type="entry name" value="Leucyl/phenylalanyl-tRNA--protein transferase"/>
    <property type="match status" value="1"/>
</dbReference>
<organism evidence="5 6">
    <name type="scientific">Bartonella tamiae Th239</name>
    <dbReference type="NCBI Taxonomy" id="1094558"/>
    <lineage>
        <taxon>Bacteria</taxon>
        <taxon>Pseudomonadati</taxon>
        <taxon>Pseudomonadota</taxon>
        <taxon>Alphaproteobacteria</taxon>
        <taxon>Hyphomicrobiales</taxon>
        <taxon>Bartonellaceae</taxon>
        <taxon>Bartonella</taxon>
    </lineage>
</organism>
<dbReference type="HOGENOM" id="CLU_075045_1_1_5"/>
<dbReference type="GO" id="GO:0005737">
    <property type="term" value="C:cytoplasm"/>
    <property type="evidence" value="ECO:0007669"/>
    <property type="project" value="UniProtKB-SubCell"/>
</dbReference>
<dbReference type="GO" id="GO:0008914">
    <property type="term" value="F:leucyl-tRNA--protein transferase activity"/>
    <property type="evidence" value="ECO:0007669"/>
    <property type="project" value="UniProtKB-UniRule"/>
</dbReference>
<dbReference type="OrthoDB" id="9790282at2"/>
<gene>
    <name evidence="4" type="primary">aat</name>
    <name evidence="5" type="ORF">ME5_01284</name>
</gene>
<dbReference type="SUPFAM" id="SSF55729">
    <property type="entry name" value="Acyl-CoA N-acyltransferases (Nat)"/>
    <property type="match status" value="1"/>
</dbReference>
<dbReference type="Gene3D" id="3.30.70.3550">
    <property type="entry name" value="Leucyl/phenylalanyl-tRNA-protein transferase, N-terminal domain"/>
    <property type="match status" value="1"/>
</dbReference>
<keyword evidence="3 4" id="KW-0012">Acyltransferase</keyword>
<dbReference type="EMBL" id="AIMB01000008">
    <property type="protein sequence ID" value="EJF88733.1"/>
    <property type="molecule type" value="Genomic_DNA"/>
</dbReference>
<dbReference type="PANTHER" id="PTHR30098">
    <property type="entry name" value="LEUCYL/PHENYLALANYL-TRNA--PROTEIN TRANSFERASE"/>
    <property type="match status" value="1"/>
</dbReference>
<name>J0ZK66_9HYPH</name>
<comment type="subcellular location">
    <subcellularLocation>
        <location evidence="4">Cytoplasm</location>
    </subcellularLocation>
</comment>
<dbReference type="InterPro" id="IPR042221">
    <property type="entry name" value="Leu/Phe-tRNA_Trfase_N"/>
</dbReference>
<dbReference type="AlphaFoldDB" id="J0ZK66"/>
<comment type="catalytic activity">
    <reaction evidence="4">
        <text>N-terminal L-lysyl-[protein] + L-leucyl-tRNA(Leu) = N-terminal L-leucyl-L-lysyl-[protein] + tRNA(Leu) + H(+)</text>
        <dbReference type="Rhea" id="RHEA:12340"/>
        <dbReference type="Rhea" id="RHEA-COMP:9613"/>
        <dbReference type="Rhea" id="RHEA-COMP:9622"/>
        <dbReference type="Rhea" id="RHEA-COMP:12670"/>
        <dbReference type="Rhea" id="RHEA-COMP:12671"/>
        <dbReference type="ChEBI" id="CHEBI:15378"/>
        <dbReference type="ChEBI" id="CHEBI:65249"/>
        <dbReference type="ChEBI" id="CHEBI:78442"/>
        <dbReference type="ChEBI" id="CHEBI:78494"/>
        <dbReference type="ChEBI" id="CHEBI:133043"/>
        <dbReference type="EC" id="2.3.2.6"/>
    </reaction>
</comment>
<dbReference type="PANTHER" id="PTHR30098:SF2">
    <property type="entry name" value="LEUCYL_PHENYLALANYL-TRNA--PROTEIN TRANSFERASE"/>
    <property type="match status" value="1"/>
</dbReference>
<evidence type="ECO:0000256" key="2">
    <source>
        <dbReference type="ARBA" id="ARBA00022679"/>
    </source>
</evidence>
<keyword evidence="6" id="KW-1185">Reference proteome</keyword>
<keyword evidence="1 4" id="KW-0963">Cytoplasm</keyword>
<evidence type="ECO:0000256" key="1">
    <source>
        <dbReference type="ARBA" id="ARBA00022490"/>
    </source>
</evidence>
<sequence length="202" mass="23336">MTNNWEEILDPALLLDAYAQGIFPMSEDKDDPNIFWVRPEKRGIIPLDNFHISKSLSKFMKKKTFEICIDKDFEGVISGCAQSKKGRETTWINKTIRHVYKQLFELGYCHTVEAWQDNQLVGGLYGISLGQAFFGESMFSNVPNASKICLVHLVNRLKQCHFILLDTQFITPHLERFGAKEITREKYEILLNNALKNDATFR</sequence>
<accession>J0ZK66</accession>
<dbReference type="PATRIC" id="fig|1094558.3.peg.1383"/>
<comment type="catalytic activity">
    <reaction evidence="4">
        <text>N-terminal L-arginyl-[protein] + L-leucyl-tRNA(Leu) = N-terminal L-leucyl-L-arginyl-[protein] + tRNA(Leu) + H(+)</text>
        <dbReference type="Rhea" id="RHEA:50416"/>
        <dbReference type="Rhea" id="RHEA-COMP:9613"/>
        <dbReference type="Rhea" id="RHEA-COMP:9622"/>
        <dbReference type="Rhea" id="RHEA-COMP:12672"/>
        <dbReference type="Rhea" id="RHEA-COMP:12673"/>
        <dbReference type="ChEBI" id="CHEBI:15378"/>
        <dbReference type="ChEBI" id="CHEBI:64719"/>
        <dbReference type="ChEBI" id="CHEBI:78442"/>
        <dbReference type="ChEBI" id="CHEBI:78494"/>
        <dbReference type="ChEBI" id="CHEBI:133044"/>
        <dbReference type="EC" id="2.3.2.6"/>
    </reaction>
</comment>
<dbReference type="EC" id="2.3.2.6" evidence="4"/>
<proteinExistence type="inferred from homology"/>
<dbReference type="STRING" id="1094558.ME5_01284"/>
<evidence type="ECO:0000313" key="6">
    <source>
        <dbReference type="Proteomes" id="UP000008952"/>
    </source>
</evidence>
<dbReference type="InterPro" id="IPR042203">
    <property type="entry name" value="Leu/Phe-tRNA_Trfase_C"/>
</dbReference>
<dbReference type="HAMAP" id="MF_00688">
    <property type="entry name" value="Leu_Phe_trans"/>
    <property type="match status" value="1"/>
</dbReference>
<evidence type="ECO:0000313" key="5">
    <source>
        <dbReference type="EMBL" id="EJF88733.1"/>
    </source>
</evidence>
<dbReference type="Pfam" id="PF03588">
    <property type="entry name" value="Leu_Phe_trans"/>
    <property type="match status" value="1"/>
</dbReference>
<evidence type="ECO:0000256" key="3">
    <source>
        <dbReference type="ARBA" id="ARBA00023315"/>
    </source>
</evidence>
<reference evidence="5 6" key="1">
    <citation type="submission" date="2012-03" db="EMBL/GenBank/DDBJ databases">
        <title>The Genome Sequence of Bartonella tamiae Th239.</title>
        <authorList>
            <consortium name="The Broad Institute Genome Sequencing Platform"/>
            <consortium name="The Broad Institute Genome Sequencing Center for Infectious Disease"/>
            <person name="Feldgarden M."/>
            <person name="Kirby J."/>
            <person name="Kosoy M."/>
            <person name="Birtles R."/>
            <person name="Probert W.S."/>
            <person name="Chiaraviglio L."/>
            <person name="Young S.K."/>
            <person name="Zeng Q."/>
            <person name="Gargeya S."/>
            <person name="Fitzgerald M."/>
            <person name="Haas B."/>
            <person name="Abouelleil A."/>
            <person name="Alvarado L."/>
            <person name="Arachchi H.M."/>
            <person name="Berlin A."/>
            <person name="Chapman S.B."/>
            <person name="Gearin G."/>
            <person name="Goldberg J."/>
            <person name="Griggs A."/>
            <person name="Gujja S."/>
            <person name="Hansen M."/>
            <person name="Heiman D."/>
            <person name="Howarth C."/>
            <person name="Larimer J."/>
            <person name="Lui A."/>
            <person name="MacDonald P.J.P."/>
            <person name="McCowen C."/>
            <person name="Montmayeur A."/>
            <person name="Murphy C."/>
            <person name="Neiman D."/>
            <person name="Pearson M."/>
            <person name="Priest M."/>
            <person name="Roberts A."/>
            <person name="Saif S."/>
            <person name="Shea T."/>
            <person name="Sisk P."/>
            <person name="Stolte C."/>
            <person name="Sykes S."/>
            <person name="Wortman J."/>
            <person name="Nusbaum C."/>
            <person name="Birren B."/>
        </authorList>
    </citation>
    <scope>NUCLEOTIDE SEQUENCE [LARGE SCALE GENOMIC DNA]</scope>
    <source>
        <strain evidence="5 6">Th239</strain>
    </source>
</reference>